<proteinExistence type="predicted"/>
<dbReference type="SUPFAM" id="SSF101386">
    <property type="entry name" value="all-alpha NTP pyrophosphatases"/>
    <property type="match status" value="1"/>
</dbReference>
<keyword evidence="2" id="KW-1185">Reference proteome</keyword>
<organism evidence="1 2">
    <name type="scientific">Kineosporia mesophila</name>
    <dbReference type="NCBI Taxonomy" id="566012"/>
    <lineage>
        <taxon>Bacteria</taxon>
        <taxon>Bacillati</taxon>
        <taxon>Actinomycetota</taxon>
        <taxon>Actinomycetes</taxon>
        <taxon>Kineosporiales</taxon>
        <taxon>Kineosporiaceae</taxon>
        <taxon>Kineosporia</taxon>
    </lineage>
</organism>
<dbReference type="Proteomes" id="UP001501074">
    <property type="component" value="Unassembled WGS sequence"/>
</dbReference>
<comment type="caution">
    <text evidence="1">The sequence shown here is derived from an EMBL/GenBank/DDBJ whole genome shotgun (WGS) entry which is preliminary data.</text>
</comment>
<name>A0ABP6Z9R5_9ACTN</name>
<dbReference type="Gene3D" id="1.10.287.1080">
    <property type="entry name" value="MazG-like"/>
    <property type="match status" value="1"/>
</dbReference>
<dbReference type="EMBL" id="BAAAZO010000002">
    <property type="protein sequence ID" value="GAA3600138.1"/>
    <property type="molecule type" value="Genomic_DNA"/>
</dbReference>
<protein>
    <submittedName>
        <fullName evidence="1">MazG nucleotide pyrophosphohydrolase domain-containing protein</fullName>
    </submittedName>
</protein>
<reference evidence="2" key="1">
    <citation type="journal article" date="2019" name="Int. J. Syst. Evol. Microbiol.">
        <title>The Global Catalogue of Microorganisms (GCM) 10K type strain sequencing project: providing services to taxonomists for standard genome sequencing and annotation.</title>
        <authorList>
            <consortium name="The Broad Institute Genomics Platform"/>
            <consortium name="The Broad Institute Genome Sequencing Center for Infectious Disease"/>
            <person name="Wu L."/>
            <person name="Ma J."/>
        </authorList>
    </citation>
    <scope>NUCLEOTIDE SEQUENCE [LARGE SCALE GENOMIC DNA]</scope>
    <source>
        <strain evidence="2">JCM 16902</strain>
    </source>
</reference>
<dbReference type="Pfam" id="PF01503">
    <property type="entry name" value="PRA-PH"/>
    <property type="match status" value="1"/>
</dbReference>
<dbReference type="RefSeq" id="WP_231486213.1">
    <property type="nucleotide sequence ID" value="NZ_BAAAZO010000002.1"/>
</dbReference>
<sequence>MTNDSGTAGGGDLRSLTASLEQVSQGYAQRFGIERDAAWFLLKLQEELGELTQAYLAVSGQNRSRDKTPGQLREGLEDELADVLAHVLILAHHHGIDPELAVRRKWLSWLETPAGRDGAIRARIS</sequence>
<accession>A0ABP6Z9R5</accession>
<gene>
    <name evidence="1" type="ORF">GCM10022223_14610</name>
</gene>
<evidence type="ECO:0000313" key="2">
    <source>
        <dbReference type="Proteomes" id="UP001501074"/>
    </source>
</evidence>
<dbReference type="InterPro" id="IPR021130">
    <property type="entry name" value="PRib-ATP_PPHydrolase-like"/>
</dbReference>
<dbReference type="CDD" id="cd11538">
    <property type="entry name" value="NTP-PPase_u1"/>
    <property type="match status" value="1"/>
</dbReference>
<evidence type="ECO:0000313" key="1">
    <source>
        <dbReference type="EMBL" id="GAA3600138.1"/>
    </source>
</evidence>